<dbReference type="SUPFAM" id="SSF47413">
    <property type="entry name" value="lambda repressor-like DNA-binding domains"/>
    <property type="match status" value="1"/>
</dbReference>
<dbReference type="AlphaFoldDB" id="A0A4R4FDJ1"/>
<dbReference type="Gene3D" id="1.10.260.40">
    <property type="entry name" value="lambda repressor-like DNA-binding domains"/>
    <property type="match status" value="1"/>
</dbReference>
<dbReference type="SMART" id="SM00530">
    <property type="entry name" value="HTH_XRE"/>
    <property type="match status" value="1"/>
</dbReference>
<reference evidence="2 3" key="1">
    <citation type="journal article" date="2016" name="Nat. Microbiol.">
        <title>The Mouse Intestinal Bacterial Collection (miBC) provides host-specific insight into cultured diversity and functional potential of the gut microbiota.</title>
        <authorList>
            <person name="Lagkouvardos I."/>
            <person name="Pukall R."/>
            <person name="Abt B."/>
            <person name="Foesel B.U."/>
            <person name="Meier-Kolthoff J.P."/>
            <person name="Kumar N."/>
            <person name="Bresciani A."/>
            <person name="Martinez I."/>
            <person name="Just S."/>
            <person name="Ziegler C."/>
            <person name="Brugiroux S."/>
            <person name="Garzetti D."/>
            <person name="Wenning M."/>
            <person name="Bui T.P."/>
            <person name="Wang J."/>
            <person name="Hugenholtz F."/>
            <person name="Plugge C.M."/>
            <person name="Peterson D.A."/>
            <person name="Hornef M.W."/>
            <person name="Baines J.F."/>
            <person name="Smidt H."/>
            <person name="Walter J."/>
            <person name="Kristiansen K."/>
            <person name="Nielsen H.B."/>
            <person name="Haller D."/>
            <person name="Overmann J."/>
            <person name="Stecher B."/>
            <person name="Clavel T."/>
        </authorList>
    </citation>
    <scope>NUCLEOTIDE SEQUENCE [LARGE SCALE GENOMIC DNA]</scope>
    <source>
        <strain evidence="2 3">DSM 28560</strain>
    </source>
</reference>
<evidence type="ECO:0000313" key="3">
    <source>
        <dbReference type="Proteomes" id="UP000295710"/>
    </source>
</evidence>
<dbReference type="InterPro" id="IPR001387">
    <property type="entry name" value="Cro/C1-type_HTH"/>
</dbReference>
<protein>
    <submittedName>
        <fullName evidence="2">XRE family transcriptional regulator</fullName>
    </submittedName>
</protein>
<dbReference type="InterPro" id="IPR010982">
    <property type="entry name" value="Lambda_DNA-bd_dom_sf"/>
</dbReference>
<proteinExistence type="predicted"/>
<accession>A0A4R4FDJ1</accession>
<sequence length="149" mass="17760">MTLGKKIKRIRVYRGMTQKELGIRLGYKESGADVRVAQYESNQRRPKEDTLYQIAEILEVSPHNFIQLGEERQEELIRTLLWMEEERTDSLQIFSINNTELQTAKVGICLSNWKIEKILLEWMEKRNEMIKGGISEREYLEWKWCHIGK</sequence>
<dbReference type="CDD" id="cd00093">
    <property type="entry name" value="HTH_XRE"/>
    <property type="match status" value="1"/>
</dbReference>
<keyword evidence="3" id="KW-1185">Reference proteome</keyword>
<dbReference type="Proteomes" id="UP000295710">
    <property type="component" value="Unassembled WGS sequence"/>
</dbReference>
<dbReference type="Pfam" id="PF01381">
    <property type="entry name" value="HTH_3"/>
    <property type="match status" value="1"/>
</dbReference>
<evidence type="ECO:0000259" key="1">
    <source>
        <dbReference type="PROSITE" id="PS50943"/>
    </source>
</evidence>
<gene>
    <name evidence="2" type="ORF">E1963_10100</name>
</gene>
<comment type="caution">
    <text evidence="2">The sequence shown here is derived from an EMBL/GenBank/DDBJ whole genome shotgun (WGS) entry which is preliminary data.</text>
</comment>
<dbReference type="GO" id="GO:0003677">
    <property type="term" value="F:DNA binding"/>
    <property type="evidence" value="ECO:0007669"/>
    <property type="project" value="InterPro"/>
</dbReference>
<organism evidence="2 3">
    <name type="scientific">Extibacter muris</name>
    <dbReference type="NCBI Taxonomy" id="1796622"/>
    <lineage>
        <taxon>Bacteria</taxon>
        <taxon>Bacillati</taxon>
        <taxon>Bacillota</taxon>
        <taxon>Clostridia</taxon>
        <taxon>Lachnospirales</taxon>
        <taxon>Lachnospiraceae</taxon>
        <taxon>Extibacter</taxon>
    </lineage>
</organism>
<evidence type="ECO:0000313" key="2">
    <source>
        <dbReference type="EMBL" id="TDA21682.1"/>
    </source>
</evidence>
<feature type="domain" description="HTH cro/C1-type" evidence="1">
    <location>
        <begin position="7"/>
        <end position="65"/>
    </location>
</feature>
<dbReference type="EMBL" id="SMMX01000007">
    <property type="protein sequence ID" value="TDA21682.1"/>
    <property type="molecule type" value="Genomic_DNA"/>
</dbReference>
<dbReference type="PROSITE" id="PS50943">
    <property type="entry name" value="HTH_CROC1"/>
    <property type="match status" value="1"/>
</dbReference>
<name>A0A4R4FDJ1_9FIRM</name>
<dbReference type="RefSeq" id="WP_132277653.1">
    <property type="nucleotide sequence ID" value="NZ_JAOBST010000002.1"/>
</dbReference>